<dbReference type="Pfam" id="PF13419">
    <property type="entry name" value="HAD_2"/>
    <property type="match status" value="1"/>
</dbReference>
<dbReference type="NCBIfam" id="TIGR01549">
    <property type="entry name" value="HAD-SF-IA-v1"/>
    <property type="match status" value="1"/>
</dbReference>
<protein>
    <submittedName>
        <fullName evidence="1">Phosphoglycolate phosphatase</fullName>
    </submittedName>
</protein>
<proteinExistence type="predicted"/>
<dbReference type="InterPro" id="IPR050155">
    <property type="entry name" value="HAD-like_hydrolase_sf"/>
</dbReference>
<organism evidence="1 2">
    <name type="scientific">Primorskyibacter flagellatus</name>
    <dbReference type="NCBI Taxonomy" id="1387277"/>
    <lineage>
        <taxon>Bacteria</taxon>
        <taxon>Pseudomonadati</taxon>
        <taxon>Pseudomonadota</taxon>
        <taxon>Alphaproteobacteria</taxon>
        <taxon>Rhodobacterales</taxon>
        <taxon>Roseobacteraceae</taxon>
        <taxon>Primorskyibacter</taxon>
    </lineage>
</organism>
<dbReference type="PANTHER" id="PTHR43434:SF24">
    <property type="entry name" value="HYDROLASE-RELATED"/>
    <property type="match status" value="1"/>
</dbReference>
<dbReference type="SFLD" id="SFLDG01135">
    <property type="entry name" value="C1.5.6:_HAD__Beta-PGM__Phospha"/>
    <property type="match status" value="1"/>
</dbReference>
<dbReference type="STRING" id="1387277.SAMN06295998_103476"/>
<dbReference type="InterPro" id="IPR006439">
    <property type="entry name" value="HAD-SF_hydro_IA"/>
</dbReference>
<evidence type="ECO:0000313" key="1">
    <source>
        <dbReference type="EMBL" id="SMC66479.1"/>
    </source>
</evidence>
<evidence type="ECO:0000313" key="2">
    <source>
        <dbReference type="Proteomes" id="UP000192330"/>
    </source>
</evidence>
<dbReference type="SFLD" id="SFLDG01129">
    <property type="entry name" value="C1.5:_HAD__Beta-PGM__Phosphata"/>
    <property type="match status" value="1"/>
</dbReference>
<dbReference type="SFLD" id="SFLDS00003">
    <property type="entry name" value="Haloacid_Dehalogenase"/>
    <property type="match status" value="1"/>
</dbReference>
<reference evidence="1 2" key="1">
    <citation type="submission" date="2017-04" db="EMBL/GenBank/DDBJ databases">
        <authorList>
            <person name="Afonso C.L."/>
            <person name="Miller P.J."/>
            <person name="Scott M.A."/>
            <person name="Spackman E."/>
            <person name="Goraichik I."/>
            <person name="Dimitrov K.M."/>
            <person name="Suarez D.L."/>
            <person name="Swayne D.E."/>
        </authorList>
    </citation>
    <scope>NUCLEOTIDE SEQUENCE [LARGE SCALE GENOMIC DNA]</scope>
    <source>
        <strain evidence="1 2">CGMCC 1.12644</strain>
    </source>
</reference>
<dbReference type="InterPro" id="IPR041492">
    <property type="entry name" value="HAD_2"/>
</dbReference>
<sequence>MSDAPKLIVFDVDGTLVDSQADIVASMGAAFADAGQPAPARTDVLGIIGLSLDQAIGKLAPQVDAEVLSRMVAAYKDAYVALRARDGAESTSPLYPGVRAMLERLKARDDVLLGVATGKSRRGLDALLEGHGLTGFFVTEQVSDFHPSKPHPSMLETCLDETGALASEAAMIGDTSYDMDMARAAKFGAVGVSWGYHPVSRLQADVVIDTIEDLPGALGRIWKGWA</sequence>
<accession>A0A1W2B0L2</accession>
<dbReference type="GO" id="GO:0005829">
    <property type="term" value="C:cytosol"/>
    <property type="evidence" value="ECO:0007669"/>
    <property type="project" value="TreeGrafter"/>
</dbReference>
<dbReference type="AlphaFoldDB" id="A0A1W2B0L2"/>
<dbReference type="Gene3D" id="1.10.150.240">
    <property type="entry name" value="Putative phosphatase, domain 2"/>
    <property type="match status" value="1"/>
</dbReference>
<dbReference type="InterPro" id="IPR023214">
    <property type="entry name" value="HAD_sf"/>
</dbReference>
<keyword evidence="2" id="KW-1185">Reference proteome</keyword>
<dbReference type="PANTHER" id="PTHR43434">
    <property type="entry name" value="PHOSPHOGLYCOLATE PHOSPHATASE"/>
    <property type="match status" value="1"/>
</dbReference>
<dbReference type="SUPFAM" id="SSF56784">
    <property type="entry name" value="HAD-like"/>
    <property type="match status" value="1"/>
</dbReference>
<dbReference type="RefSeq" id="WP_084352073.1">
    <property type="nucleotide sequence ID" value="NZ_FWYD01000003.1"/>
</dbReference>
<dbReference type="Gene3D" id="3.40.50.1000">
    <property type="entry name" value="HAD superfamily/HAD-like"/>
    <property type="match status" value="1"/>
</dbReference>
<dbReference type="GO" id="GO:0008967">
    <property type="term" value="F:phosphoglycolate phosphatase activity"/>
    <property type="evidence" value="ECO:0007669"/>
    <property type="project" value="TreeGrafter"/>
</dbReference>
<dbReference type="InterPro" id="IPR023198">
    <property type="entry name" value="PGP-like_dom2"/>
</dbReference>
<dbReference type="GO" id="GO:0006281">
    <property type="term" value="P:DNA repair"/>
    <property type="evidence" value="ECO:0007669"/>
    <property type="project" value="TreeGrafter"/>
</dbReference>
<name>A0A1W2B0L2_9RHOB</name>
<dbReference type="OrthoDB" id="9793014at2"/>
<dbReference type="EMBL" id="FWYD01000003">
    <property type="protein sequence ID" value="SMC66479.1"/>
    <property type="molecule type" value="Genomic_DNA"/>
</dbReference>
<gene>
    <name evidence="1" type="ORF">SAMN06295998_103476</name>
</gene>
<dbReference type="InterPro" id="IPR036412">
    <property type="entry name" value="HAD-like_sf"/>
</dbReference>
<dbReference type="Proteomes" id="UP000192330">
    <property type="component" value="Unassembled WGS sequence"/>
</dbReference>